<sequence length="106" mass="12625">MEVWVALVTGVFTLLGYTLSWVPAFAKWYMRDKRERVDRDYMRYMLNQDGSEAGPFCLPCHEQHDKLFTLRDEGNQEWRCHNCRQSYGPGSIDNFDYKNSRRAVSY</sequence>
<keyword evidence="1" id="KW-0472">Membrane</keyword>
<evidence type="ECO:0000313" key="2">
    <source>
        <dbReference type="EMBL" id="GMG86966.1"/>
    </source>
</evidence>
<keyword evidence="1" id="KW-1133">Transmembrane helix</keyword>
<gene>
    <name evidence="2" type="ORF">MNKW57_12870</name>
</gene>
<name>A0ABQ6LXY5_9GAMM</name>
<accession>A0ABQ6LXY5</accession>
<dbReference type="Proteomes" id="UP001224392">
    <property type="component" value="Unassembled WGS sequence"/>
</dbReference>
<evidence type="ECO:0000256" key="1">
    <source>
        <dbReference type="SAM" id="Phobius"/>
    </source>
</evidence>
<comment type="caution">
    <text evidence="2">The sequence shown here is derived from an EMBL/GenBank/DDBJ whole genome shotgun (WGS) entry which is preliminary data.</text>
</comment>
<keyword evidence="3" id="KW-1185">Reference proteome</keyword>
<proteinExistence type="predicted"/>
<protein>
    <submittedName>
        <fullName evidence="2">Uncharacterized protein</fullName>
    </submittedName>
</protein>
<feature type="transmembrane region" description="Helical" evidence="1">
    <location>
        <begin position="6"/>
        <end position="26"/>
    </location>
</feature>
<reference evidence="2 3" key="1">
    <citation type="submission" date="2023-04" db="EMBL/GenBank/DDBJ databases">
        <title>Marinobulbifer ophiurae gen. nov., sp. Nov., isolate from tissue of brittle star Ophioplocus japonicus.</title>
        <authorList>
            <person name="Kawano K."/>
            <person name="Sawayama S."/>
            <person name="Nakagawa S."/>
        </authorList>
    </citation>
    <scope>NUCLEOTIDE SEQUENCE [LARGE SCALE GENOMIC DNA]</scope>
    <source>
        <strain evidence="2 3">NKW57</strain>
    </source>
</reference>
<evidence type="ECO:0000313" key="3">
    <source>
        <dbReference type="Proteomes" id="UP001224392"/>
    </source>
</evidence>
<dbReference type="EMBL" id="BSYJ01000002">
    <property type="protein sequence ID" value="GMG86966.1"/>
    <property type="molecule type" value="Genomic_DNA"/>
</dbReference>
<keyword evidence="1" id="KW-0812">Transmembrane</keyword>
<organism evidence="2 3">
    <name type="scientific">Biformimicrobium ophioploci</name>
    <dbReference type="NCBI Taxonomy" id="3036711"/>
    <lineage>
        <taxon>Bacteria</taxon>
        <taxon>Pseudomonadati</taxon>
        <taxon>Pseudomonadota</taxon>
        <taxon>Gammaproteobacteria</taxon>
        <taxon>Cellvibrionales</taxon>
        <taxon>Microbulbiferaceae</taxon>
        <taxon>Biformimicrobium</taxon>
    </lineage>
</organism>